<evidence type="ECO:0000313" key="3">
    <source>
        <dbReference type="Proteomes" id="UP000318453"/>
    </source>
</evidence>
<accession>A0A5B8NJN0</accession>
<keyword evidence="1" id="KW-0472">Membrane</keyword>
<dbReference type="KEGG" id="enn:FRE64_00605"/>
<dbReference type="EMBL" id="CP042326">
    <property type="protein sequence ID" value="QDZ38575.1"/>
    <property type="molecule type" value="Genomic_DNA"/>
</dbReference>
<evidence type="ECO:0000313" key="2">
    <source>
        <dbReference type="EMBL" id="QDZ38575.1"/>
    </source>
</evidence>
<dbReference type="InterPro" id="IPR021434">
    <property type="entry name" value="DUF3082"/>
</dbReference>
<name>A0A5B8NJN0_9CHRO</name>
<reference evidence="2" key="1">
    <citation type="submission" date="2019-08" db="EMBL/GenBank/DDBJ databases">
        <title>Carotenoids and Carotenoid Binding Proteins in the Halophilic Cyanobacterium Euhalothece sp. ZM00.</title>
        <authorList>
            <person name="Cho S.M."/>
            <person name="Song J.Y."/>
            <person name="Park Y.-I."/>
        </authorList>
    </citation>
    <scope>NUCLEOTIDE SEQUENCE [LARGE SCALE GENOMIC DNA]</scope>
    <source>
        <strain evidence="2">Z-M001</strain>
    </source>
</reference>
<dbReference type="RefSeq" id="WP_146294186.1">
    <property type="nucleotide sequence ID" value="NZ_CP042326.1"/>
</dbReference>
<protein>
    <submittedName>
        <fullName evidence="2">DUF3082 domain-containing protein</fullName>
    </submittedName>
</protein>
<dbReference type="AlphaFoldDB" id="A0A5B8NJN0"/>
<keyword evidence="3" id="KW-1185">Reference proteome</keyword>
<feature type="transmembrane region" description="Helical" evidence="1">
    <location>
        <begin position="14"/>
        <end position="39"/>
    </location>
</feature>
<organism evidence="2 3">
    <name type="scientific">Euhalothece natronophila Z-M001</name>
    <dbReference type="NCBI Taxonomy" id="522448"/>
    <lineage>
        <taxon>Bacteria</taxon>
        <taxon>Bacillati</taxon>
        <taxon>Cyanobacteriota</taxon>
        <taxon>Cyanophyceae</taxon>
        <taxon>Oscillatoriophycideae</taxon>
        <taxon>Chroococcales</taxon>
        <taxon>Halothecacae</taxon>
        <taxon>Halothece cluster</taxon>
        <taxon>Euhalothece</taxon>
    </lineage>
</organism>
<dbReference type="PANTHER" id="PTHR35733">
    <property type="entry name" value="OS02G0307800 PROTEIN"/>
    <property type="match status" value="1"/>
</dbReference>
<proteinExistence type="predicted"/>
<keyword evidence="1" id="KW-1133">Transmembrane helix</keyword>
<feature type="transmembrane region" description="Helical" evidence="1">
    <location>
        <begin position="59"/>
        <end position="84"/>
    </location>
</feature>
<gene>
    <name evidence="2" type="ORF">FRE64_00605</name>
</gene>
<keyword evidence="1" id="KW-0812">Transmembrane</keyword>
<dbReference type="Proteomes" id="UP000318453">
    <property type="component" value="Chromosome"/>
</dbReference>
<sequence>MTDESHGITLRKSLLGAMIAGGLTIPLYQLTMAIIGRYAEQPLPDGNQAAATIAVAVRTLVMGLSVLMTAVFAFIAFGLLLLAVQTGVKWITNQN</sequence>
<dbReference type="OrthoDB" id="515558at2"/>
<evidence type="ECO:0000256" key="1">
    <source>
        <dbReference type="SAM" id="Phobius"/>
    </source>
</evidence>
<dbReference type="PANTHER" id="PTHR35733:SF1">
    <property type="entry name" value="OS02G0307800 PROTEIN"/>
    <property type="match status" value="1"/>
</dbReference>
<dbReference type="Pfam" id="PF11282">
    <property type="entry name" value="DUF3082"/>
    <property type="match status" value="1"/>
</dbReference>